<evidence type="ECO:0000256" key="1">
    <source>
        <dbReference type="RuleBase" id="RU364024"/>
    </source>
</evidence>
<comment type="function">
    <text evidence="1">Component of the general transcription and DNA repair factor IIH (TFIIH) core complex which is involved in general and transcription-coupled nucleotide excision repair (NER) of damaged DNA.</text>
</comment>
<feature type="region of interest" description="Disordered" evidence="2">
    <location>
        <begin position="491"/>
        <end position="528"/>
    </location>
</feature>
<name>A0ABP0R2Y2_9DINO</name>
<keyword evidence="1" id="KW-0227">DNA damage</keyword>
<reference evidence="3 4" key="1">
    <citation type="submission" date="2024-02" db="EMBL/GenBank/DDBJ databases">
        <authorList>
            <person name="Chen Y."/>
            <person name="Shah S."/>
            <person name="Dougan E. K."/>
            <person name="Thang M."/>
            <person name="Chan C."/>
        </authorList>
    </citation>
    <scope>NUCLEOTIDE SEQUENCE [LARGE SCALE GENOMIC DNA]</scope>
</reference>
<dbReference type="Proteomes" id="UP001642484">
    <property type="component" value="Unassembled WGS sequence"/>
</dbReference>
<dbReference type="Pfam" id="PF03849">
    <property type="entry name" value="Tfb2"/>
    <property type="match status" value="1"/>
</dbReference>
<keyword evidence="1" id="KW-0234">DNA repair</keyword>
<dbReference type="EMBL" id="CAXAMN010025406">
    <property type="protein sequence ID" value="CAK9094920.1"/>
    <property type="molecule type" value="Genomic_DNA"/>
</dbReference>
<accession>A0ABP0R2Y2</accession>
<gene>
    <name evidence="3" type="ORF">CCMP2556_LOCUS45246</name>
</gene>
<keyword evidence="1" id="KW-0804">Transcription</keyword>
<evidence type="ECO:0000256" key="2">
    <source>
        <dbReference type="SAM" id="MobiDB-lite"/>
    </source>
</evidence>
<comment type="subcellular location">
    <subcellularLocation>
        <location evidence="1">Nucleus</location>
    </subcellularLocation>
</comment>
<proteinExistence type="inferred from homology"/>
<keyword evidence="4" id="KW-1185">Reference proteome</keyword>
<comment type="caution">
    <text evidence="3">The sequence shown here is derived from an EMBL/GenBank/DDBJ whole genome shotgun (WGS) entry which is preliminary data.</text>
</comment>
<organism evidence="3 4">
    <name type="scientific">Durusdinium trenchii</name>
    <dbReference type="NCBI Taxonomy" id="1381693"/>
    <lineage>
        <taxon>Eukaryota</taxon>
        <taxon>Sar</taxon>
        <taxon>Alveolata</taxon>
        <taxon>Dinophyceae</taxon>
        <taxon>Suessiales</taxon>
        <taxon>Symbiodiniaceae</taxon>
        <taxon>Durusdinium</taxon>
    </lineage>
</organism>
<comment type="similarity">
    <text evidence="1">Belongs to the TFB2 family.</text>
</comment>
<keyword evidence="1" id="KW-0539">Nucleus</keyword>
<evidence type="ECO:0000313" key="3">
    <source>
        <dbReference type="EMBL" id="CAK9094920.1"/>
    </source>
</evidence>
<dbReference type="PANTHER" id="PTHR13152:SF0">
    <property type="entry name" value="GENERAL TRANSCRIPTION FACTOR IIH SUBUNIT 4"/>
    <property type="match status" value="1"/>
</dbReference>
<dbReference type="InterPro" id="IPR004598">
    <property type="entry name" value="TFIIH_p52/Tfb2"/>
</dbReference>
<keyword evidence="1" id="KW-0805">Transcription regulation</keyword>
<dbReference type="PANTHER" id="PTHR13152">
    <property type="entry name" value="TFIIH, POLYPEPTIDE 4"/>
    <property type="match status" value="1"/>
</dbReference>
<protein>
    <recommendedName>
        <fullName evidence="1">General transcription factor IIH subunit 4</fullName>
    </recommendedName>
</protein>
<evidence type="ECO:0000313" key="4">
    <source>
        <dbReference type="Proteomes" id="UP001642484"/>
    </source>
</evidence>
<sequence length="528" mass="58683">MADSSDVGRRISDFLIAVEAERGEILENLYADGASVRVIFREVLPPLEQQLVIRLSFGGKRPFQEAVLRKWCRTSPSLELLQRLRILRQVRTEKAQALMLHESFQKSLVKSLTERRPQQPNEENQQKIHEEPAALFHAKLMQHAVASWDSFLDKLTEDPQRHGNSGEVRAKAGNQFTGSSLMGLARSLGLCSAGKAAALTSTGFQFILSERQQQLWSLLFAFLKSKSTEKLLNALKIIFLIGELRLGQSLKTSEVETGQECNEDPLPRLTDVQETLVEMGILYWERGDPSQLFVTPAGLALYQKEISTTLSRITGSSEEGAFQGIIVESNFKVYCYTRCATSSSISLHVKLLTFFCEILSELPNFIVAQLTADSVLRALKRGIRVQHILRYLEAAAHPRSGGAVPSNVRGQLEVWESSRSRASANEAVLFEWQLGDPDDLFLEAEHLAREAGDLLWSRRRAFDLPPLLVVARRSRTIPQIRALCSSSASSSTVQSASGAPRKRACTEGARFGVLKPQGPQGHSTTSLE</sequence>